<feature type="region of interest" description="Disordered" evidence="1">
    <location>
        <begin position="48"/>
        <end position="81"/>
    </location>
</feature>
<organism evidence="2 3">
    <name type="scientific">Saccharopolyspora gregorii</name>
    <dbReference type="NCBI Taxonomy" id="33914"/>
    <lineage>
        <taxon>Bacteria</taxon>
        <taxon>Bacillati</taxon>
        <taxon>Actinomycetota</taxon>
        <taxon>Actinomycetes</taxon>
        <taxon>Pseudonocardiales</taxon>
        <taxon>Pseudonocardiaceae</taxon>
        <taxon>Saccharopolyspora</taxon>
    </lineage>
</organism>
<protein>
    <recommendedName>
        <fullName evidence="4">Adenylosuccinate lyase</fullName>
    </recommendedName>
</protein>
<evidence type="ECO:0000313" key="3">
    <source>
        <dbReference type="Proteomes" id="UP001500483"/>
    </source>
</evidence>
<gene>
    <name evidence="2" type="ORF">GCM10020366_09840</name>
</gene>
<dbReference type="Proteomes" id="UP001500483">
    <property type="component" value="Unassembled WGS sequence"/>
</dbReference>
<dbReference type="Gene3D" id="1.10.275.10">
    <property type="entry name" value="Fumarase/aspartase (N-terminal domain)"/>
    <property type="match status" value="1"/>
</dbReference>
<reference evidence="3" key="1">
    <citation type="journal article" date="2019" name="Int. J. Syst. Evol. Microbiol.">
        <title>The Global Catalogue of Microorganisms (GCM) 10K type strain sequencing project: providing services to taxonomists for standard genome sequencing and annotation.</title>
        <authorList>
            <consortium name="The Broad Institute Genomics Platform"/>
            <consortium name="The Broad Institute Genome Sequencing Center for Infectious Disease"/>
            <person name="Wu L."/>
            <person name="Ma J."/>
        </authorList>
    </citation>
    <scope>NUCLEOTIDE SEQUENCE [LARGE SCALE GENOMIC DNA]</scope>
    <source>
        <strain evidence="3">JCM 9687</strain>
    </source>
</reference>
<evidence type="ECO:0000313" key="2">
    <source>
        <dbReference type="EMBL" id="GAA3354134.1"/>
    </source>
</evidence>
<name>A0ABP6RIE7_9PSEU</name>
<dbReference type="EMBL" id="BAAAYK010000029">
    <property type="protein sequence ID" value="GAA3354134.1"/>
    <property type="molecule type" value="Genomic_DNA"/>
</dbReference>
<sequence>MTVKPHLPNVLAHRYASPELVELWSPQHKIVLERQLWLAVLRAQADLGVDVPRARSPTTSGSSTRSTWTPSPSANARPGTT</sequence>
<keyword evidence="3" id="KW-1185">Reference proteome</keyword>
<accession>A0ABP6RIE7</accession>
<dbReference type="InterPro" id="IPR024083">
    <property type="entry name" value="Fumarase/histidase_N"/>
</dbReference>
<proteinExistence type="predicted"/>
<comment type="caution">
    <text evidence="2">The sequence shown here is derived from an EMBL/GenBank/DDBJ whole genome shotgun (WGS) entry which is preliminary data.</text>
</comment>
<evidence type="ECO:0008006" key="4">
    <source>
        <dbReference type="Google" id="ProtNLM"/>
    </source>
</evidence>
<feature type="compositionally biased region" description="Low complexity" evidence="1">
    <location>
        <begin position="54"/>
        <end position="73"/>
    </location>
</feature>
<evidence type="ECO:0000256" key="1">
    <source>
        <dbReference type="SAM" id="MobiDB-lite"/>
    </source>
</evidence>